<gene>
    <name evidence="1" type="ORF">H9926_04755</name>
</gene>
<sequence length="180" mass="19869">MEKNIAVIDAEGNVYEATWPKRARGLVKSGRARFVNQNTICLARPPVYAEGKCMNASSEMLKSPDTSTPEQGQNGGQEILDTAYVVRKIDEILAGSAELRAAIAQMENLEDTPAEALSHMMEARETTNQQLIALLQSILESLKPDPALVRMEAVTKLLSDAGLEENHKFDLLNQTIQRLF</sequence>
<name>A0A9D2QH12_9FIRM</name>
<reference evidence="1" key="1">
    <citation type="journal article" date="2021" name="PeerJ">
        <title>Extensive microbial diversity within the chicken gut microbiome revealed by metagenomics and culture.</title>
        <authorList>
            <person name="Gilroy R."/>
            <person name="Ravi A."/>
            <person name="Getino M."/>
            <person name="Pursley I."/>
            <person name="Horton D.L."/>
            <person name="Alikhan N.F."/>
            <person name="Baker D."/>
            <person name="Gharbi K."/>
            <person name="Hall N."/>
            <person name="Watson M."/>
            <person name="Adriaenssens E.M."/>
            <person name="Foster-Nyarko E."/>
            <person name="Jarju S."/>
            <person name="Secka A."/>
            <person name="Antonio M."/>
            <person name="Oren A."/>
            <person name="Chaudhuri R.R."/>
            <person name="La Ragione R."/>
            <person name="Hildebrand F."/>
            <person name="Pallen M.J."/>
        </authorList>
    </citation>
    <scope>NUCLEOTIDE SEQUENCE</scope>
    <source>
        <strain evidence="1">ChiBcec1-1630</strain>
    </source>
</reference>
<accession>A0A9D2QH12</accession>
<reference evidence="1" key="2">
    <citation type="submission" date="2021-04" db="EMBL/GenBank/DDBJ databases">
        <authorList>
            <person name="Gilroy R."/>
        </authorList>
    </citation>
    <scope>NUCLEOTIDE SEQUENCE</scope>
    <source>
        <strain evidence="1">ChiBcec1-1630</strain>
    </source>
</reference>
<dbReference type="AlphaFoldDB" id="A0A9D2QH12"/>
<proteinExistence type="predicted"/>
<evidence type="ECO:0000313" key="1">
    <source>
        <dbReference type="EMBL" id="HJC87309.1"/>
    </source>
</evidence>
<evidence type="ECO:0000313" key="2">
    <source>
        <dbReference type="Proteomes" id="UP000823922"/>
    </source>
</evidence>
<dbReference type="EMBL" id="DWVS01000117">
    <property type="protein sequence ID" value="HJC87309.1"/>
    <property type="molecule type" value="Genomic_DNA"/>
</dbReference>
<dbReference type="Proteomes" id="UP000823922">
    <property type="component" value="Unassembled WGS sequence"/>
</dbReference>
<organism evidence="1 2">
    <name type="scientific">Candidatus Eisenbergiella intestinigallinarum</name>
    <dbReference type="NCBI Taxonomy" id="2838549"/>
    <lineage>
        <taxon>Bacteria</taxon>
        <taxon>Bacillati</taxon>
        <taxon>Bacillota</taxon>
        <taxon>Clostridia</taxon>
        <taxon>Lachnospirales</taxon>
        <taxon>Lachnospiraceae</taxon>
        <taxon>Eisenbergiella</taxon>
    </lineage>
</organism>
<comment type="caution">
    <text evidence="1">The sequence shown here is derived from an EMBL/GenBank/DDBJ whole genome shotgun (WGS) entry which is preliminary data.</text>
</comment>
<protein>
    <submittedName>
        <fullName evidence="1">Uncharacterized protein</fullName>
    </submittedName>
</protein>